<evidence type="ECO:0000313" key="12">
    <source>
        <dbReference type="Proteomes" id="UP000321567"/>
    </source>
</evidence>
<evidence type="ECO:0000256" key="3">
    <source>
        <dbReference type="ARBA" id="ARBA00013194"/>
    </source>
</evidence>
<dbReference type="PROSITE" id="PS01096">
    <property type="entry name" value="PPIC_PPIASE_1"/>
    <property type="match status" value="1"/>
</dbReference>
<evidence type="ECO:0000256" key="9">
    <source>
        <dbReference type="SAM" id="SignalP"/>
    </source>
</evidence>
<dbReference type="PROSITE" id="PS50198">
    <property type="entry name" value="PPIC_PPIASE_2"/>
    <property type="match status" value="1"/>
</dbReference>
<dbReference type="InterPro" id="IPR023058">
    <property type="entry name" value="PPIase_PpiC_CS"/>
</dbReference>
<dbReference type="RefSeq" id="WP_147163988.1">
    <property type="nucleotide sequence ID" value="NZ_BJZO01000055.1"/>
</dbReference>
<feature type="domain" description="PpiC" evidence="10">
    <location>
        <begin position="141"/>
        <end position="231"/>
    </location>
</feature>
<sequence length="291" mass="31641">MRSLRVSRLALAGALVLPLIAGPALAADPDPVVAKVNGKEIHLSTIQDRFDAMKAGQPQLAALPLQVVYEQLLDSAVDSELVTAAGRASGLDKDPEVQKRLAELLDRLIGGAYLEGVVNDQVTDAAIQKRYDEMKGKFKPEKEVHARHILVDSEEKAREIIAKLDKKADFAELAKDSTDSATGASGGDLGFFTRDRMVKEFADAAFALEPGQYSKTPVKTDFGWHVIKVEETRDTSFPSLDDMRAQIRADLAGDAVESRVKDLKAKAKVELFGMDGKPLEAAKEDDANKKK</sequence>
<feature type="signal peptide" evidence="9">
    <location>
        <begin position="1"/>
        <end position="26"/>
    </location>
</feature>
<dbReference type="InterPro" id="IPR050245">
    <property type="entry name" value="PrsA_foldase"/>
</dbReference>
<dbReference type="EC" id="5.2.1.8" evidence="3"/>
<name>A0A512H945_9PROT</name>
<proteinExistence type="inferred from homology"/>
<evidence type="ECO:0000256" key="8">
    <source>
        <dbReference type="PROSITE-ProRule" id="PRU00278"/>
    </source>
</evidence>
<accession>A0A512H945</accession>
<evidence type="ECO:0000259" key="10">
    <source>
        <dbReference type="PROSITE" id="PS50198"/>
    </source>
</evidence>
<reference evidence="11 12" key="1">
    <citation type="submission" date="2019-07" db="EMBL/GenBank/DDBJ databases">
        <title>Whole genome shotgun sequence of Rhodospirillum oryzae NBRC 107573.</title>
        <authorList>
            <person name="Hosoyama A."/>
            <person name="Uohara A."/>
            <person name="Ohji S."/>
            <person name="Ichikawa N."/>
        </authorList>
    </citation>
    <scope>NUCLEOTIDE SEQUENCE [LARGE SCALE GENOMIC DNA]</scope>
    <source>
        <strain evidence="11 12">NBRC 107573</strain>
    </source>
</reference>
<keyword evidence="9" id="KW-0732">Signal</keyword>
<comment type="similarity">
    <text evidence="2">Belongs to the PpiC/parvulin rotamase family.</text>
</comment>
<evidence type="ECO:0000256" key="5">
    <source>
        <dbReference type="ARBA" id="ARBA00023110"/>
    </source>
</evidence>
<dbReference type="EMBL" id="BJZO01000055">
    <property type="protein sequence ID" value="GEO81971.1"/>
    <property type="molecule type" value="Genomic_DNA"/>
</dbReference>
<dbReference type="Proteomes" id="UP000321567">
    <property type="component" value="Unassembled WGS sequence"/>
</dbReference>
<gene>
    <name evidence="11" type="ORF">ROR02_21020</name>
</gene>
<evidence type="ECO:0000256" key="6">
    <source>
        <dbReference type="ARBA" id="ARBA00030642"/>
    </source>
</evidence>
<feature type="chain" id="PRO_5022245257" description="Parvulin-like PPIase" evidence="9">
    <location>
        <begin position="27"/>
        <end position="291"/>
    </location>
</feature>
<dbReference type="PANTHER" id="PTHR47245">
    <property type="entry name" value="PEPTIDYLPROLYL ISOMERASE"/>
    <property type="match status" value="1"/>
</dbReference>
<dbReference type="InterPro" id="IPR027304">
    <property type="entry name" value="Trigger_fact/SurA_dom_sf"/>
</dbReference>
<dbReference type="InterPro" id="IPR000297">
    <property type="entry name" value="PPIase_PpiC"/>
</dbReference>
<dbReference type="InterPro" id="IPR046357">
    <property type="entry name" value="PPIase_dom_sf"/>
</dbReference>
<dbReference type="OrthoDB" id="14196at2"/>
<evidence type="ECO:0000256" key="1">
    <source>
        <dbReference type="ARBA" id="ARBA00000971"/>
    </source>
</evidence>
<dbReference type="GO" id="GO:0003755">
    <property type="term" value="F:peptidyl-prolyl cis-trans isomerase activity"/>
    <property type="evidence" value="ECO:0007669"/>
    <property type="project" value="UniProtKB-KW"/>
</dbReference>
<evidence type="ECO:0000256" key="7">
    <source>
        <dbReference type="ARBA" id="ARBA00031484"/>
    </source>
</evidence>
<comment type="catalytic activity">
    <reaction evidence="1">
        <text>[protein]-peptidylproline (omega=180) = [protein]-peptidylproline (omega=0)</text>
        <dbReference type="Rhea" id="RHEA:16237"/>
        <dbReference type="Rhea" id="RHEA-COMP:10747"/>
        <dbReference type="Rhea" id="RHEA-COMP:10748"/>
        <dbReference type="ChEBI" id="CHEBI:83833"/>
        <dbReference type="ChEBI" id="CHEBI:83834"/>
        <dbReference type="EC" id="5.2.1.8"/>
    </reaction>
</comment>
<keyword evidence="12" id="KW-1185">Reference proteome</keyword>
<dbReference type="SUPFAM" id="SSF54534">
    <property type="entry name" value="FKBP-like"/>
    <property type="match status" value="1"/>
</dbReference>
<comment type="caution">
    <text evidence="11">The sequence shown here is derived from an EMBL/GenBank/DDBJ whole genome shotgun (WGS) entry which is preliminary data.</text>
</comment>
<evidence type="ECO:0000256" key="4">
    <source>
        <dbReference type="ARBA" id="ARBA00018370"/>
    </source>
</evidence>
<keyword evidence="8 11" id="KW-0413">Isomerase</keyword>
<dbReference type="Gene3D" id="3.10.50.40">
    <property type="match status" value="1"/>
</dbReference>
<dbReference type="SUPFAM" id="SSF109998">
    <property type="entry name" value="Triger factor/SurA peptide-binding domain-like"/>
    <property type="match status" value="1"/>
</dbReference>
<evidence type="ECO:0000256" key="2">
    <source>
        <dbReference type="ARBA" id="ARBA00007656"/>
    </source>
</evidence>
<evidence type="ECO:0000313" key="11">
    <source>
        <dbReference type="EMBL" id="GEO81971.1"/>
    </source>
</evidence>
<protein>
    <recommendedName>
        <fullName evidence="4">Parvulin-like PPIase</fullName>
        <ecNumber evidence="3">5.2.1.8</ecNumber>
    </recommendedName>
    <alternativeName>
        <fullName evidence="6">Peptidyl-prolyl cis-trans isomerase plp</fullName>
    </alternativeName>
    <alternativeName>
        <fullName evidence="7">Rotamase plp</fullName>
    </alternativeName>
</protein>
<organism evidence="11 12">
    <name type="scientific">Pararhodospirillum oryzae</name>
    <dbReference type="NCBI Taxonomy" id="478448"/>
    <lineage>
        <taxon>Bacteria</taxon>
        <taxon>Pseudomonadati</taxon>
        <taxon>Pseudomonadota</taxon>
        <taxon>Alphaproteobacteria</taxon>
        <taxon>Rhodospirillales</taxon>
        <taxon>Rhodospirillaceae</taxon>
        <taxon>Pararhodospirillum</taxon>
    </lineage>
</organism>
<dbReference type="AlphaFoldDB" id="A0A512H945"/>
<dbReference type="Gene3D" id="1.10.8.1040">
    <property type="match status" value="1"/>
</dbReference>
<keyword evidence="5 8" id="KW-0697">Rotamase</keyword>
<dbReference type="PANTHER" id="PTHR47245:SF2">
    <property type="entry name" value="PEPTIDYL-PROLYL CIS-TRANS ISOMERASE HP_0175-RELATED"/>
    <property type="match status" value="1"/>
</dbReference>
<dbReference type="Pfam" id="PF13616">
    <property type="entry name" value="Rotamase_3"/>
    <property type="match status" value="1"/>
</dbReference>